<dbReference type="EMBL" id="BMMF01000005">
    <property type="protein sequence ID" value="GGK32521.1"/>
    <property type="molecule type" value="Genomic_DNA"/>
</dbReference>
<proteinExistence type="predicted"/>
<dbReference type="Gene3D" id="3.30.9.10">
    <property type="entry name" value="D-Amino Acid Oxidase, subunit A, domain 2"/>
    <property type="match status" value="1"/>
</dbReference>
<feature type="domain" description="FAD dependent oxidoreductase" evidence="2">
    <location>
        <begin position="130"/>
        <end position="564"/>
    </location>
</feature>
<dbReference type="Proteomes" id="UP000600449">
    <property type="component" value="Unassembled WGS sequence"/>
</dbReference>
<comment type="caution">
    <text evidence="3">The sequence shown here is derived from an EMBL/GenBank/DDBJ whole genome shotgun (WGS) entry which is preliminary data.</text>
</comment>
<dbReference type="Gene3D" id="3.50.50.60">
    <property type="entry name" value="FAD/NAD(P)-binding domain"/>
    <property type="match status" value="2"/>
</dbReference>
<reference evidence="3 4" key="1">
    <citation type="journal article" date="2014" name="Int. J. Syst. Evol. Microbiol.">
        <title>Complete genome sequence of Corynebacterium casei LMG S-19264T (=DSM 44701T), isolated from a smear-ripened cheese.</title>
        <authorList>
            <consortium name="US DOE Joint Genome Institute (JGI-PGF)"/>
            <person name="Walter F."/>
            <person name="Albersmeier A."/>
            <person name="Kalinowski J."/>
            <person name="Ruckert C."/>
        </authorList>
    </citation>
    <scope>NUCLEOTIDE SEQUENCE [LARGE SCALE GENOMIC DNA]</scope>
    <source>
        <strain evidence="3 4">CGMCC 1.9161</strain>
    </source>
</reference>
<keyword evidence="4" id="KW-1185">Reference proteome</keyword>
<evidence type="ECO:0000259" key="2">
    <source>
        <dbReference type="Pfam" id="PF01266"/>
    </source>
</evidence>
<dbReference type="AlphaFoldDB" id="A0A917Q7Q8"/>
<protein>
    <recommendedName>
        <fullName evidence="2">FAD dependent oxidoreductase domain-containing protein</fullName>
    </recommendedName>
</protein>
<organism evidence="3 4">
    <name type="scientific">Salinarimonas ramus</name>
    <dbReference type="NCBI Taxonomy" id="690164"/>
    <lineage>
        <taxon>Bacteria</taxon>
        <taxon>Pseudomonadati</taxon>
        <taxon>Pseudomonadota</taxon>
        <taxon>Alphaproteobacteria</taxon>
        <taxon>Hyphomicrobiales</taxon>
        <taxon>Salinarimonadaceae</taxon>
        <taxon>Salinarimonas</taxon>
    </lineage>
</organism>
<dbReference type="GO" id="GO:0016491">
    <property type="term" value="F:oxidoreductase activity"/>
    <property type="evidence" value="ECO:0007669"/>
    <property type="project" value="UniProtKB-KW"/>
</dbReference>
<gene>
    <name evidence="3" type="ORF">GCM10011322_19030</name>
</gene>
<dbReference type="InterPro" id="IPR006076">
    <property type="entry name" value="FAD-dep_OxRdtase"/>
</dbReference>
<name>A0A917Q7Q8_9HYPH</name>
<dbReference type="InterPro" id="IPR036188">
    <property type="entry name" value="FAD/NAD-bd_sf"/>
</dbReference>
<evidence type="ECO:0000313" key="4">
    <source>
        <dbReference type="Proteomes" id="UP000600449"/>
    </source>
</evidence>
<evidence type="ECO:0000313" key="3">
    <source>
        <dbReference type="EMBL" id="GGK32521.1"/>
    </source>
</evidence>
<dbReference type="Pfam" id="PF01266">
    <property type="entry name" value="DAO"/>
    <property type="match status" value="1"/>
</dbReference>
<dbReference type="SUPFAM" id="SSF51905">
    <property type="entry name" value="FAD/NAD(P)-binding domain"/>
    <property type="match status" value="1"/>
</dbReference>
<accession>A0A917Q7Q8</accession>
<sequence length="597" mass="64185">MRRILVTSHLTQDGTERYLAANVLYRPDLRRRDPVLVRQEVARIAPDLIIVCAADQALLDAVGNTPDLRIVVFATTADAIEPGTLDHPGVSLALAATQAQAERAAFAEAERRLRPVPTAPAVGRVPGKRVAMVGAGAVNLVTALRLARAGYEVDVFDRMPDPLETDDFPADAVGATFGGLDARIFSYNESRHHLYRGVATRSEIRFRHRISDAGWLSRDLDTLDDEERGWIDRLEAVPPWLAGVYNRCILDYNRASLARWHEIFGVFPALLRGANLVDRLLRVYQTQAAFAAASRSERILGARREILSASDLVAAEPCFADAARSGAVAGALRVEGFSINVKTLSRNIVRLLAARGVRFHWGRALTAMRTDAAGRIASLRFGEEEVVADHVVVSPGAYARLGGGGEDTLPDVASVIGMWITLPNEDVPLATPLKVRRRGFAASEAAEGANVIPGHGPDGRPVIYCSSGHGFVGKTPLRADACDLDELARCIRETAEELFPDKVREARRRGMLDVPPASCIRPWTSSGLGVFVRRETAGGGAAVVTGGHNTGGFAQAPAVAEAVLEALRGGTPEMAELYHPDRATALAEAPTAPERAA</sequence>
<keyword evidence="1" id="KW-0560">Oxidoreductase</keyword>
<evidence type="ECO:0000256" key="1">
    <source>
        <dbReference type="ARBA" id="ARBA00023002"/>
    </source>
</evidence>